<evidence type="ECO:0000259" key="3">
    <source>
        <dbReference type="PROSITE" id="PS50208"/>
    </source>
</evidence>
<dbReference type="PANTHER" id="PTHR22576:SF37">
    <property type="entry name" value="MUCOSA-ASSOCIATED LYMPHOID TISSUE LYMPHOMA TRANSLOCATION PROTEIN 1"/>
    <property type="match status" value="1"/>
</dbReference>
<dbReference type="GO" id="GO:0006508">
    <property type="term" value="P:proteolysis"/>
    <property type="evidence" value="ECO:0007669"/>
    <property type="project" value="InterPro"/>
</dbReference>
<dbReference type="InterPro" id="IPR036365">
    <property type="entry name" value="PGBD-like_sf"/>
</dbReference>
<evidence type="ECO:0000256" key="1">
    <source>
        <dbReference type="PROSITE-ProRule" id="PRU00023"/>
    </source>
</evidence>
<dbReference type="PROSITE" id="PS50297">
    <property type="entry name" value="ANK_REP_REGION"/>
    <property type="match status" value="2"/>
</dbReference>
<dbReference type="AlphaFoldDB" id="A0A7W6RZ80"/>
<accession>A0A7W6RZ80</accession>
<dbReference type="SUPFAM" id="SSF52129">
    <property type="entry name" value="Caspase-like"/>
    <property type="match status" value="1"/>
</dbReference>
<gene>
    <name evidence="4" type="ORF">GGD88_001661</name>
</gene>
<evidence type="ECO:0000313" key="4">
    <source>
        <dbReference type="EMBL" id="MBB4285938.1"/>
    </source>
</evidence>
<name>A0A7W6RZ80_9PROT</name>
<dbReference type="EMBL" id="JACIGI010000011">
    <property type="protein sequence ID" value="MBB4285938.1"/>
    <property type="molecule type" value="Genomic_DNA"/>
</dbReference>
<dbReference type="SUPFAM" id="SSF47090">
    <property type="entry name" value="PGBD-like"/>
    <property type="match status" value="1"/>
</dbReference>
<dbReference type="InterPro" id="IPR001309">
    <property type="entry name" value="Pept_C14_p20"/>
</dbReference>
<feature type="domain" description="Caspase family p20" evidence="3">
    <location>
        <begin position="56"/>
        <end position="185"/>
    </location>
</feature>
<keyword evidence="1" id="KW-0040">ANK repeat</keyword>
<dbReference type="Gene3D" id="1.25.40.20">
    <property type="entry name" value="Ankyrin repeat-containing domain"/>
    <property type="match status" value="1"/>
</dbReference>
<dbReference type="Gene3D" id="1.10.101.10">
    <property type="entry name" value="PGBD-like superfamily/PGBD"/>
    <property type="match status" value="1"/>
</dbReference>
<feature type="compositionally biased region" description="Low complexity" evidence="2">
    <location>
        <begin position="396"/>
        <end position="420"/>
    </location>
</feature>
<dbReference type="SUPFAM" id="SSF48403">
    <property type="entry name" value="Ankyrin repeat"/>
    <property type="match status" value="1"/>
</dbReference>
<feature type="region of interest" description="Disordered" evidence="2">
    <location>
        <begin position="364"/>
        <end position="432"/>
    </location>
</feature>
<evidence type="ECO:0000256" key="2">
    <source>
        <dbReference type="SAM" id="MobiDB-lite"/>
    </source>
</evidence>
<dbReference type="RefSeq" id="WP_184434016.1">
    <property type="nucleotide sequence ID" value="NZ_JACIGI010000011.1"/>
</dbReference>
<reference evidence="4 5" key="1">
    <citation type="submission" date="2020-08" db="EMBL/GenBank/DDBJ databases">
        <title>Genome sequencing of Purple Non-Sulfur Bacteria from various extreme environments.</title>
        <authorList>
            <person name="Mayer M."/>
        </authorList>
    </citation>
    <scope>NUCLEOTIDE SEQUENCE [LARGE SCALE GENOMIC DNA]</scope>
    <source>
        <strain evidence="4 5">JA135</strain>
    </source>
</reference>
<protein>
    <recommendedName>
        <fullName evidence="3">Caspase family p20 domain-containing protein</fullName>
    </recommendedName>
</protein>
<dbReference type="InterPro" id="IPR052039">
    <property type="entry name" value="Caspase-related_regulators"/>
</dbReference>
<dbReference type="InterPro" id="IPR036770">
    <property type="entry name" value="Ankyrin_rpt-contain_sf"/>
</dbReference>
<sequence>MMVQWGCGRSGRAARGAAAPGVMVRVVLVAVLASVLTGAALWGAAGPAGAAPPPGENRVALVIGNGGYPTGALRNPARDARAVARALEAVGFTVTTLTDATRRDMRRAAIAFGRRLSDGGVGLFYYAGHGVQVAGENYLIPVDAVIEDQAHVEVEGIAIRDVLARMGGAHNRLNIVILDACRDNPFKSVMRSGGGRGLARTSAPTGTYLAYATAPDQIALDGEDTRNSPFTGALLAALDRPGADLDDVFLSVRRDVMAETDGRQVPWVSNSITGQFYFRPPAPPPAPAGTRSIELLQPAPVPPPTTPPTLAPGGEAELAFWQSILDLDRADLYTEYLRRWPDGTYAPIARAKIEVLQAGPVRLARPDPDSAFRPLPAESPPPADSPAEETPPTDPTPVAGRPASGVAPAAPVSVPADARPLGADGSDDPDARDAFGRTALMIAARDDDRDRLRRLLAAGAAVNLRGPDGNTALTLAAWEGHVASARLLFEGGADPLAEGPAGPAWEGLARTPDGAPLLADMAAWVPELGETLLEPDRGTWREAQARLNAQGHGAGPVDGQPGPRTRKALEAFQRAQDLAVTGYLDAATLARLEAVQPTLPRPARVAAEGGVPTLVLCRRVGAVVGDGDAADHRNPFRVTLPSPMAVVRVQVEAHDNIGFLSEAELQLYIDNVFVGSHDVKSEGSTLTYGLQATGSRLDLFSVGGGALADGDDTYITAIRVYALRPEGTAPAACR</sequence>
<dbReference type="GO" id="GO:0004197">
    <property type="term" value="F:cysteine-type endopeptidase activity"/>
    <property type="evidence" value="ECO:0007669"/>
    <property type="project" value="InterPro"/>
</dbReference>
<dbReference type="InterPro" id="IPR002110">
    <property type="entry name" value="Ankyrin_rpt"/>
</dbReference>
<keyword evidence="5" id="KW-1185">Reference proteome</keyword>
<dbReference type="Pfam" id="PF00656">
    <property type="entry name" value="Peptidase_C14"/>
    <property type="match status" value="1"/>
</dbReference>
<dbReference type="Pfam" id="PF01471">
    <property type="entry name" value="PG_binding_1"/>
    <property type="match status" value="1"/>
</dbReference>
<dbReference type="InterPro" id="IPR011600">
    <property type="entry name" value="Pept_C14_caspase"/>
</dbReference>
<dbReference type="Pfam" id="PF12796">
    <property type="entry name" value="Ank_2"/>
    <property type="match status" value="1"/>
</dbReference>
<dbReference type="PROSITE" id="PS50088">
    <property type="entry name" value="ANK_REPEAT"/>
    <property type="match status" value="2"/>
</dbReference>
<feature type="repeat" description="ANK" evidence="1">
    <location>
        <begin position="468"/>
        <end position="500"/>
    </location>
</feature>
<dbReference type="InterPro" id="IPR002477">
    <property type="entry name" value="Peptidoglycan-bd-like"/>
</dbReference>
<comment type="caution">
    <text evidence="4">The sequence shown here is derived from an EMBL/GenBank/DDBJ whole genome shotgun (WGS) entry which is preliminary data.</text>
</comment>
<dbReference type="Gene3D" id="3.40.50.1460">
    <property type="match status" value="1"/>
</dbReference>
<dbReference type="PANTHER" id="PTHR22576">
    <property type="entry name" value="MUCOSA ASSOCIATED LYMPHOID TISSUE LYMPHOMA TRANSLOCATION PROTEIN 1/PARACASPASE"/>
    <property type="match status" value="1"/>
</dbReference>
<dbReference type="InterPro" id="IPR029030">
    <property type="entry name" value="Caspase-like_dom_sf"/>
</dbReference>
<dbReference type="PROSITE" id="PS50208">
    <property type="entry name" value="CASPASE_P20"/>
    <property type="match status" value="1"/>
</dbReference>
<dbReference type="SMART" id="SM00248">
    <property type="entry name" value="ANK"/>
    <property type="match status" value="2"/>
</dbReference>
<dbReference type="InterPro" id="IPR036366">
    <property type="entry name" value="PGBDSf"/>
</dbReference>
<organism evidence="4 5">
    <name type="scientific">Roseospira goensis</name>
    <dbReference type="NCBI Taxonomy" id="391922"/>
    <lineage>
        <taxon>Bacteria</taxon>
        <taxon>Pseudomonadati</taxon>
        <taxon>Pseudomonadota</taxon>
        <taxon>Alphaproteobacteria</taxon>
        <taxon>Rhodospirillales</taxon>
        <taxon>Rhodospirillaceae</taxon>
        <taxon>Roseospira</taxon>
    </lineage>
</organism>
<dbReference type="Proteomes" id="UP000555728">
    <property type="component" value="Unassembled WGS sequence"/>
</dbReference>
<proteinExistence type="predicted"/>
<evidence type="ECO:0000313" key="5">
    <source>
        <dbReference type="Proteomes" id="UP000555728"/>
    </source>
</evidence>
<feature type="repeat" description="ANK" evidence="1">
    <location>
        <begin position="435"/>
        <end position="467"/>
    </location>
</feature>